<dbReference type="Proteomes" id="UP001519460">
    <property type="component" value="Unassembled WGS sequence"/>
</dbReference>
<accession>A0ABD0K1E0</accession>
<sequence length="629" mass="67413">MPSYIPVLIVMAATLLYRGVHPQCMIPQLVDFGSNFTSYSLLGEPPENLSCVTTGPDTGYAWTVDLKSTFYVKRVRLGLHPTEAGSVATITVDVATECCNATHFHDDCYITCTVHTLQSLIPSSVPTGIFDCSQKEISARYVRIRHGTDDATMTSFTLCNVQIYGCATELEVTVTGYFDHQYAPTIGCKVQTSVKLLNQRDRVNEALGKPAYQVATSLGGTADRAVDGSTSGVWADGTCTHTTGSLVGTHWWEVDLQLAVPVRQLVVYSRTDACCVDRLRNVTILVGRKAALENGSTAVMYETCAYHGEQFPAVTSLTCTRQPLCGQFVRVEKPDNGGQVLTLCEVEVYSSLLSAETTTAISTEATTEVSTKITEPNSAQQSTASGEYTTIQPAEAPHHQPVVPTTTNQLHTSLQTNAGVATTATGFAFGVTSAAEDGLTLTDIAATDTFSTTGDLSGTTQDEEQNPTTTSVRLQDTTTMYSPREFSSAATGASSTSEATEKSSTFTEEILSTDQPNFSSATFKDVTNATARPKLSDVHKVCPCTCVSANRKNAAKLTEAEVEEMRATIQRELQVPTANLSRQTRRLRSATDNRPSSVGGGVAAIVVMVVVLLLLVSSDLMTVAAWFSS</sequence>
<dbReference type="GO" id="GO:0001868">
    <property type="term" value="P:regulation of complement activation, lectin pathway"/>
    <property type="evidence" value="ECO:0007669"/>
    <property type="project" value="UniProtKB-ARBA"/>
</dbReference>
<feature type="compositionally biased region" description="Low complexity" evidence="8">
    <location>
        <begin position="485"/>
        <end position="507"/>
    </location>
</feature>
<feature type="domain" description="Ig-like" evidence="11">
    <location>
        <begin position="27"/>
        <end position="111"/>
    </location>
</feature>
<comment type="function">
    <text evidence="1">Acts as a defensive agent. Recognizes blood group fucosylated oligosaccharides including A, B, H and Lewis B-type antigens. Does not recognize Lewis A antigen and has low affinity for monovalent haptens.</text>
</comment>
<keyword evidence="9" id="KW-0472">Membrane</keyword>
<dbReference type="InterPro" id="IPR051941">
    <property type="entry name" value="BG_Antigen-Binding_Lectin"/>
</dbReference>
<dbReference type="PANTHER" id="PTHR45713:SF6">
    <property type="entry name" value="F5_8 TYPE C DOMAIN-CONTAINING PROTEIN"/>
    <property type="match status" value="1"/>
</dbReference>
<feature type="signal peptide" evidence="10">
    <location>
        <begin position="1"/>
        <end position="22"/>
    </location>
</feature>
<evidence type="ECO:0000313" key="12">
    <source>
        <dbReference type="EMBL" id="KAK7481220.1"/>
    </source>
</evidence>
<comment type="similarity">
    <text evidence="2">Belongs to the fucolectin family.</text>
</comment>
<feature type="region of interest" description="Disordered" evidence="8">
    <location>
        <begin position="366"/>
        <end position="387"/>
    </location>
</feature>
<dbReference type="GO" id="GO:0010185">
    <property type="term" value="P:regulation of cellular defense response"/>
    <property type="evidence" value="ECO:0007669"/>
    <property type="project" value="UniProtKB-ARBA"/>
</dbReference>
<comment type="subunit">
    <text evidence="3">Homotrimer.</text>
</comment>
<dbReference type="InterPro" id="IPR006585">
    <property type="entry name" value="FTP1"/>
</dbReference>
<keyword evidence="7" id="KW-1015">Disulfide bond</keyword>
<keyword evidence="9" id="KW-0812">Transmembrane</keyword>
<evidence type="ECO:0000256" key="6">
    <source>
        <dbReference type="ARBA" id="ARBA00022837"/>
    </source>
</evidence>
<dbReference type="AlphaFoldDB" id="A0ABD0K1E0"/>
<comment type="caution">
    <text evidence="12">The sequence shown here is derived from an EMBL/GenBank/DDBJ whole genome shotgun (WGS) entry which is preliminary data.</text>
</comment>
<dbReference type="InterPro" id="IPR008979">
    <property type="entry name" value="Galactose-bd-like_sf"/>
</dbReference>
<dbReference type="PROSITE" id="PS50835">
    <property type="entry name" value="IG_LIKE"/>
    <property type="match status" value="1"/>
</dbReference>
<feature type="transmembrane region" description="Helical" evidence="9">
    <location>
        <begin position="602"/>
        <end position="627"/>
    </location>
</feature>
<feature type="compositionally biased region" description="Polar residues" evidence="8">
    <location>
        <begin position="372"/>
        <end position="387"/>
    </location>
</feature>
<dbReference type="SMART" id="SM00607">
    <property type="entry name" value="FTP"/>
    <property type="match status" value="1"/>
</dbReference>
<evidence type="ECO:0000313" key="13">
    <source>
        <dbReference type="Proteomes" id="UP001519460"/>
    </source>
</evidence>
<evidence type="ECO:0000256" key="5">
    <source>
        <dbReference type="ARBA" id="ARBA00022734"/>
    </source>
</evidence>
<protein>
    <recommendedName>
        <fullName evidence="11">Ig-like domain-containing protein</fullName>
    </recommendedName>
</protein>
<dbReference type="Gene3D" id="2.60.120.260">
    <property type="entry name" value="Galactose-binding domain-like"/>
    <property type="match status" value="2"/>
</dbReference>
<organism evidence="12 13">
    <name type="scientific">Batillaria attramentaria</name>
    <dbReference type="NCBI Taxonomy" id="370345"/>
    <lineage>
        <taxon>Eukaryota</taxon>
        <taxon>Metazoa</taxon>
        <taxon>Spiralia</taxon>
        <taxon>Lophotrochozoa</taxon>
        <taxon>Mollusca</taxon>
        <taxon>Gastropoda</taxon>
        <taxon>Caenogastropoda</taxon>
        <taxon>Sorbeoconcha</taxon>
        <taxon>Cerithioidea</taxon>
        <taxon>Batillariidae</taxon>
        <taxon>Batillaria</taxon>
    </lineage>
</organism>
<keyword evidence="13" id="KW-1185">Reference proteome</keyword>
<keyword evidence="5" id="KW-0430">Lectin</keyword>
<reference evidence="12 13" key="1">
    <citation type="journal article" date="2023" name="Sci. Data">
        <title>Genome assembly of the Korean intertidal mud-creeper Batillaria attramentaria.</title>
        <authorList>
            <person name="Patra A.K."/>
            <person name="Ho P.T."/>
            <person name="Jun S."/>
            <person name="Lee S.J."/>
            <person name="Kim Y."/>
            <person name="Won Y.J."/>
        </authorList>
    </citation>
    <scope>NUCLEOTIDE SEQUENCE [LARGE SCALE GENOMIC DNA]</scope>
    <source>
        <strain evidence="12">Wonlab-2016</strain>
    </source>
</reference>
<evidence type="ECO:0000256" key="1">
    <source>
        <dbReference type="ARBA" id="ARBA00002219"/>
    </source>
</evidence>
<name>A0ABD0K1E0_9CAEN</name>
<keyword evidence="6" id="KW-0106">Calcium</keyword>
<evidence type="ECO:0000259" key="11">
    <source>
        <dbReference type="PROSITE" id="PS50835"/>
    </source>
</evidence>
<keyword evidence="4" id="KW-0479">Metal-binding</keyword>
<evidence type="ECO:0000256" key="4">
    <source>
        <dbReference type="ARBA" id="ARBA00022723"/>
    </source>
</evidence>
<proteinExistence type="inferred from homology"/>
<evidence type="ECO:0000256" key="3">
    <source>
        <dbReference type="ARBA" id="ARBA00011233"/>
    </source>
</evidence>
<evidence type="ECO:0000256" key="9">
    <source>
        <dbReference type="SAM" id="Phobius"/>
    </source>
</evidence>
<feature type="chain" id="PRO_5044849087" description="Ig-like domain-containing protein" evidence="10">
    <location>
        <begin position="23"/>
        <end position="629"/>
    </location>
</feature>
<feature type="region of interest" description="Disordered" evidence="8">
    <location>
        <begin position="451"/>
        <end position="507"/>
    </location>
</feature>
<dbReference type="Pfam" id="PF22633">
    <property type="entry name" value="F5_F8_type_C_2"/>
    <property type="match status" value="1"/>
</dbReference>
<dbReference type="InterPro" id="IPR007110">
    <property type="entry name" value="Ig-like_dom"/>
</dbReference>
<dbReference type="GO" id="GO:0042806">
    <property type="term" value="F:fucose binding"/>
    <property type="evidence" value="ECO:0007669"/>
    <property type="project" value="UniProtKB-ARBA"/>
</dbReference>
<dbReference type="SUPFAM" id="SSF49785">
    <property type="entry name" value="Galactose-binding domain-like"/>
    <property type="match status" value="2"/>
</dbReference>
<keyword evidence="9" id="KW-1133">Transmembrane helix</keyword>
<evidence type="ECO:0000256" key="2">
    <source>
        <dbReference type="ARBA" id="ARBA00010147"/>
    </source>
</evidence>
<evidence type="ECO:0000256" key="7">
    <source>
        <dbReference type="ARBA" id="ARBA00023157"/>
    </source>
</evidence>
<dbReference type="GO" id="GO:0046872">
    <property type="term" value="F:metal ion binding"/>
    <property type="evidence" value="ECO:0007669"/>
    <property type="project" value="UniProtKB-KW"/>
</dbReference>
<evidence type="ECO:0000256" key="10">
    <source>
        <dbReference type="SAM" id="SignalP"/>
    </source>
</evidence>
<dbReference type="PANTHER" id="PTHR45713">
    <property type="entry name" value="FTP DOMAIN-CONTAINING PROTEIN"/>
    <property type="match status" value="1"/>
</dbReference>
<evidence type="ECO:0000256" key="8">
    <source>
        <dbReference type="SAM" id="MobiDB-lite"/>
    </source>
</evidence>
<dbReference type="EMBL" id="JACVVK020000265">
    <property type="protein sequence ID" value="KAK7481220.1"/>
    <property type="molecule type" value="Genomic_DNA"/>
</dbReference>
<feature type="compositionally biased region" description="Polar residues" evidence="8">
    <location>
        <begin position="451"/>
        <end position="481"/>
    </location>
</feature>
<gene>
    <name evidence="12" type="ORF">BaRGS_00027480</name>
</gene>
<keyword evidence="10" id="KW-0732">Signal</keyword>